<dbReference type="PROSITE" id="PS50280">
    <property type="entry name" value="SET"/>
    <property type="match status" value="1"/>
</dbReference>
<dbReference type="PROSITE" id="PS50020">
    <property type="entry name" value="WW_DOMAIN_2"/>
    <property type="match status" value="1"/>
</dbReference>
<reference evidence="21 22" key="1">
    <citation type="journal article" date="2018" name="Nat. Ecol. Evol.">
        <title>Pezizomycetes genomes reveal the molecular basis of ectomycorrhizal truffle lifestyle.</title>
        <authorList>
            <person name="Murat C."/>
            <person name="Payen T."/>
            <person name="Noel B."/>
            <person name="Kuo A."/>
            <person name="Morin E."/>
            <person name="Chen J."/>
            <person name="Kohler A."/>
            <person name="Krizsan K."/>
            <person name="Balestrini R."/>
            <person name="Da Silva C."/>
            <person name="Montanini B."/>
            <person name="Hainaut M."/>
            <person name="Levati E."/>
            <person name="Barry K.W."/>
            <person name="Belfiori B."/>
            <person name="Cichocki N."/>
            <person name="Clum A."/>
            <person name="Dockter R.B."/>
            <person name="Fauchery L."/>
            <person name="Guy J."/>
            <person name="Iotti M."/>
            <person name="Le Tacon F."/>
            <person name="Lindquist E.A."/>
            <person name="Lipzen A."/>
            <person name="Malagnac F."/>
            <person name="Mello A."/>
            <person name="Molinier V."/>
            <person name="Miyauchi S."/>
            <person name="Poulain J."/>
            <person name="Riccioni C."/>
            <person name="Rubini A."/>
            <person name="Sitrit Y."/>
            <person name="Splivallo R."/>
            <person name="Traeger S."/>
            <person name="Wang M."/>
            <person name="Zifcakova L."/>
            <person name="Wipf D."/>
            <person name="Zambonelli A."/>
            <person name="Paolocci F."/>
            <person name="Nowrousian M."/>
            <person name="Ottonello S."/>
            <person name="Baldrian P."/>
            <person name="Spatafora J.W."/>
            <person name="Henrissat B."/>
            <person name="Nagy L.G."/>
            <person name="Aury J.M."/>
            <person name="Wincker P."/>
            <person name="Grigoriev I.V."/>
            <person name="Bonfante P."/>
            <person name="Martin F.M."/>
        </authorList>
    </citation>
    <scope>NUCLEOTIDE SEQUENCE [LARGE SCALE GENOMIC DNA]</scope>
    <source>
        <strain evidence="21 22">ATCC MYA-4762</strain>
    </source>
</reference>
<dbReference type="SMART" id="SM00570">
    <property type="entry name" value="AWS"/>
    <property type="match status" value="1"/>
</dbReference>
<evidence type="ECO:0000256" key="5">
    <source>
        <dbReference type="ARBA" id="ARBA00018028"/>
    </source>
</evidence>
<dbReference type="EMBL" id="ML121533">
    <property type="protein sequence ID" value="RPB26813.1"/>
    <property type="molecule type" value="Genomic_DNA"/>
</dbReference>
<dbReference type="InParanoid" id="A0A3N4LV93"/>
<evidence type="ECO:0000256" key="14">
    <source>
        <dbReference type="ARBA" id="ARBA00030091"/>
    </source>
</evidence>
<dbReference type="Pfam" id="PF00856">
    <property type="entry name" value="SET"/>
    <property type="match status" value="1"/>
</dbReference>
<dbReference type="AlphaFoldDB" id="A0A3N4LV93"/>
<dbReference type="CDD" id="cd19172">
    <property type="entry name" value="SET_SETD2"/>
    <property type="match status" value="1"/>
</dbReference>
<dbReference type="SUPFAM" id="SSF51045">
    <property type="entry name" value="WW domain"/>
    <property type="match status" value="1"/>
</dbReference>
<dbReference type="SMART" id="SM00508">
    <property type="entry name" value="PostSET"/>
    <property type="match status" value="1"/>
</dbReference>
<gene>
    <name evidence="21" type="ORF">L211DRAFT_780785</name>
</gene>
<evidence type="ECO:0000256" key="10">
    <source>
        <dbReference type="ARBA" id="ARBA00022691"/>
    </source>
</evidence>
<feature type="compositionally biased region" description="Basic residues" evidence="16">
    <location>
        <begin position="608"/>
        <end position="621"/>
    </location>
</feature>
<feature type="domain" description="WW" evidence="17">
    <location>
        <begin position="510"/>
        <end position="543"/>
    </location>
</feature>
<dbReference type="InterPro" id="IPR001214">
    <property type="entry name" value="SET_dom"/>
</dbReference>
<dbReference type="InterPro" id="IPR003616">
    <property type="entry name" value="Post-SET_dom"/>
</dbReference>
<protein>
    <recommendedName>
        <fullName evidence="5">Histone-lysine N-methyltransferase, H3 lysine-36 specific</fullName>
        <ecNumber evidence="4">2.1.1.359</ecNumber>
    </recommendedName>
    <alternativeName>
        <fullName evidence="14">SET domain-containing protein 2</fullName>
    </alternativeName>
</protein>
<evidence type="ECO:0000256" key="11">
    <source>
        <dbReference type="ARBA" id="ARBA00023015"/>
    </source>
</evidence>
<evidence type="ECO:0000256" key="6">
    <source>
        <dbReference type="ARBA" id="ARBA00022454"/>
    </source>
</evidence>
<evidence type="ECO:0000313" key="22">
    <source>
        <dbReference type="Proteomes" id="UP000267821"/>
    </source>
</evidence>
<keyword evidence="6" id="KW-0158">Chromosome</keyword>
<evidence type="ECO:0000256" key="13">
    <source>
        <dbReference type="ARBA" id="ARBA00023242"/>
    </source>
</evidence>
<dbReference type="InterPro" id="IPR046341">
    <property type="entry name" value="SET_dom_sf"/>
</dbReference>
<evidence type="ECO:0000256" key="2">
    <source>
        <dbReference type="ARBA" id="ARBA00004123"/>
    </source>
</evidence>
<keyword evidence="11" id="KW-0805">Transcription regulation</keyword>
<feature type="compositionally biased region" description="Basic and acidic residues" evidence="16">
    <location>
        <begin position="586"/>
        <end position="607"/>
    </location>
</feature>
<dbReference type="PANTHER" id="PTHR22884">
    <property type="entry name" value="SET DOMAIN PROTEINS"/>
    <property type="match status" value="1"/>
</dbReference>
<comment type="function">
    <text evidence="1">Histone methyltransferase that trimethylates histone H3 'Lys-36' forming H3K36me3. Involved in transcription elongation as well as in transcription repression.</text>
</comment>
<evidence type="ECO:0000259" key="19">
    <source>
        <dbReference type="PROSITE" id="PS50868"/>
    </source>
</evidence>
<dbReference type="InterPro" id="IPR036020">
    <property type="entry name" value="WW_dom_sf"/>
</dbReference>
<dbReference type="FunFam" id="2.170.270.10:FF:000033">
    <property type="entry name" value="Histone-lysine N-methyltransferase"/>
    <property type="match status" value="1"/>
</dbReference>
<evidence type="ECO:0000256" key="8">
    <source>
        <dbReference type="ARBA" id="ARBA00022603"/>
    </source>
</evidence>
<keyword evidence="9" id="KW-0808">Transferase</keyword>
<sequence>MSTMKMSRRTPPLFSHLPSATEEATKTFTVIQDSIYTAKYLGDSGQDEAMSCDCRSSWIGSINEACGEDSDCINRLTSMECFGTACGCGADCQNQRFQNHQYADVDVILTEMKGYGIRINRDTPANTFIYEYVGEVIDETKFRRRTEQYAKEGIKHFYFMSLGKSEFIDATRKGGLGRFCNHSCNPNCYVDKWVVGDKLRMGIFAKRNLKAGEELVFDYNVDRYGADPQACYCGEPNCIGYIGGKTQTEAGTKLSHQTLEALGLDDDYSWSTVTAKKKKPKKGEIDDDYVQSIQPKALEASTVNGIMSSLVSCKEKWIVIKLLNRIHASEDPLVQGRVLRLHGYSIMNNLLVKWRDEKHIIITILEILAKWPRLTKNKISSSKIEGTVEEICQKNEDAKVQELSRELLESWACLQSAYRIPRRAPGVENAAEFSFDEGRRQREKSPTPSDRPSTPKQPRNSAPAKPFNPPKGPANATPAGQIRQPINQPPPPPPPSIPTGHIMPASTNGSPLPRGWWWHKDPRGVKFFYTSDYSKIQWNHPLDPSIFPQTTGIIKRRGLDDIIQACQQEYAETAEAKMRADIEKKALEEEERHKREEERRKYEEERRERKRKEHEAKKLKKKKEDKFKSIEPELARKLIAKTVS</sequence>
<evidence type="ECO:0000256" key="9">
    <source>
        <dbReference type="ARBA" id="ARBA00022679"/>
    </source>
</evidence>
<dbReference type="GO" id="GO:0005634">
    <property type="term" value="C:nucleus"/>
    <property type="evidence" value="ECO:0007669"/>
    <property type="project" value="UniProtKB-SubCell"/>
</dbReference>
<comment type="subcellular location">
    <subcellularLocation>
        <location evidence="3">Chromosome</location>
    </subcellularLocation>
    <subcellularLocation>
        <location evidence="2">Nucleus</location>
    </subcellularLocation>
</comment>
<proteinExistence type="predicted"/>
<dbReference type="InterPro" id="IPR001202">
    <property type="entry name" value="WW_dom"/>
</dbReference>
<dbReference type="Gene3D" id="2.170.270.10">
    <property type="entry name" value="SET domain"/>
    <property type="match status" value="1"/>
</dbReference>
<evidence type="ECO:0000256" key="16">
    <source>
        <dbReference type="SAM" id="MobiDB-lite"/>
    </source>
</evidence>
<evidence type="ECO:0000256" key="15">
    <source>
        <dbReference type="ARBA" id="ARBA00047545"/>
    </source>
</evidence>
<dbReference type="Proteomes" id="UP000267821">
    <property type="component" value="Unassembled WGS sequence"/>
</dbReference>
<keyword evidence="13" id="KW-0539">Nucleus</keyword>
<keyword evidence="10" id="KW-0949">S-adenosyl-L-methionine</keyword>
<dbReference type="STRING" id="1051890.A0A3N4LV93"/>
<evidence type="ECO:0000313" key="21">
    <source>
        <dbReference type="EMBL" id="RPB26813.1"/>
    </source>
</evidence>
<dbReference type="GO" id="GO:0032259">
    <property type="term" value="P:methylation"/>
    <property type="evidence" value="ECO:0007669"/>
    <property type="project" value="UniProtKB-KW"/>
</dbReference>
<feature type="domain" description="SET" evidence="18">
    <location>
        <begin position="103"/>
        <end position="220"/>
    </location>
</feature>
<comment type="catalytic activity">
    <reaction evidence="15">
        <text>L-lysyl(36)-[histone H3] + 3 S-adenosyl-L-methionine = N(6),N(6),N(6)-trimethyl-L-lysyl(36)-[histone H3] + 3 S-adenosyl-L-homocysteine + 3 H(+)</text>
        <dbReference type="Rhea" id="RHEA:60324"/>
        <dbReference type="Rhea" id="RHEA-COMP:9785"/>
        <dbReference type="Rhea" id="RHEA-COMP:15536"/>
        <dbReference type="ChEBI" id="CHEBI:15378"/>
        <dbReference type="ChEBI" id="CHEBI:29969"/>
        <dbReference type="ChEBI" id="CHEBI:57856"/>
        <dbReference type="ChEBI" id="CHEBI:59789"/>
        <dbReference type="ChEBI" id="CHEBI:61961"/>
        <dbReference type="EC" id="2.1.1.359"/>
    </reaction>
</comment>
<evidence type="ECO:0000259" key="20">
    <source>
        <dbReference type="PROSITE" id="PS51215"/>
    </source>
</evidence>
<dbReference type="PROSITE" id="PS51568">
    <property type="entry name" value="SAM_MT43_SET2_1"/>
    <property type="match status" value="1"/>
</dbReference>
<organism evidence="21 22">
    <name type="scientific">Terfezia boudieri ATCC MYA-4762</name>
    <dbReference type="NCBI Taxonomy" id="1051890"/>
    <lineage>
        <taxon>Eukaryota</taxon>
        <taxon>Fungi</taxon>
        <taxon>Dikarya</taxon>
        <taxon>Ascomycota</taxon>
        <taxon>Pezizomycotina</taxon>
        <taxon>Pezizomycetes</taxon>
        <taxon>Pezizales</taxon>
        <taxon>Pezizaceae</taxon>
        <taxon>Terfezia</taxon>
    </lineage>
</organism>
<accession>A0A3N4LV93</accession>
<evidence type="ECO:0000259" key="17">
    <source>
        <dbReference type="PROSITE" id="PS50020"/>
    </source>
</evidence>
<dbReference type="OrthoDB" id="422362at2759"/>
<feature type="compositionally biased region" description="Basic and acidic residues" evidence="16">
    <location>
        <begin position="436"/>
        <end position="445"/>
    </location>
</feature>
<feature type="region of interest" description="Disordered" evidence="16">
    <location>
        <begin position="432"/>
        <end position="507"/>
    </location>
</feature>
<dbReference type="PROSITE" id="PS50868">
    <property type="entry name" value="POST_SET"/>
    <property type="match status" value="1"/>
</dbReference>
<dbReference type="InterPro" id="IPR025788">
    <property type="entry name" value="Set2_fungi"/>
</dbReference>
<feature type="region of interest" description="Disordered" evidence="16">
    <location>
        <begin position="586"/>
        <end position="624"/>
    </location>
</feature>
<dbReference type="SMART" id="SM00317">
    <property type="entry name" value="SET"/>
    <property type="match status" value="1"/>
</dbReference>
<keyword evidence="7" id="KW-0678">Repressor</keyword>
<dbReference type="InterPro" id="IPR017923">
    <property type="entry name" value="TFIIS_N"/>
</dbReference>
<keyword evidence="22" id="KW-1185">Reference proteome</keyword>
<dbReference type="SUPFAM" id="SSF82199">
    <property type="entry name" value="SET domain"/>
    <property type="match status" value="1"/>
</dbReference>
<evidence type="ECO:0000256" key="12">
    <source>
        <dbReference type="ARBA" id="ARBA00023163"/>
    </source>
</evidence>
<dbReference type="InterPro" id="IPR006560">
    <property type="entry name" value="AWS_dom"/>
</dbReference>
<evidence type="ECO:0000256" key="4">
    <source>
        <dbReference type="ARBA" id="ARBA00012178"/>
    </source>
</evidence>
<feature type="compositionally biased region" description="Polar residues" evidence="16">
    <location>
        <begin position="446"/>
        <end position="460"/>
    </location>
</feature>
<feature type="domain" description="AWS" evidence="20">
    <location>
        <begin position="47"/>
        <end position="101"/>
    </location>
</feature>
<dbReference type="Pfam" id="PF08711">
    <property type="entry name" value="Med26"/>
    <property type="match status" value="1"/>
</dbReference>
<evidence type="ECO:0000256" key="7">
    <source>
        <dbReference type="ARBA" id="ARBA00022491"/>
    </source>
</evidence>
<dbReference type="GO" id="GO:0005694">
    <property type="term" value="C:chromosome"/>
    <property type="evidence" value="ECO:0007669"/>
    <property type="project" value="UniProtKB-SubCell"/>
</dbReference>
<dbReference type="GO" id="GO:0140955">
    <property type="term" value="F:histone H3K36 trimethyltransferase activity"/>
    <property type="evidence" value="ECO:0007669"/>
    <property type="project" value="UniProtKB-EC"/>
</dbReference>
<dbReference type="Pfam" id="PF17907">
    <property type="entry name" value="AWS"/>
    <property type="match status" value="1"/>
</dbReference>
<evidence type="ECO:0000259" key="18">
    <source>
        <dbReference type="PROSITE" id="PS50280"/>
    </source>
</evidence>
<keyword evidence="8" id="KW-0489">Methyltransferase</keyword>
<dbReference type="InterPro" id="IPR044437">
    <property type="entry name" value="SETD2/Set2_SET"/>
</dbReference>
<name>A0A3N4LV93_9PEZI</name>
<feature type="domain" description="Post-SET" evidence="19">
    <location>
        <begin position="227"/>
        <end position="243"/>
    </location>
</feature>
<dbReference type="FunCoup" id="A0A3N4LV93">
    <property type="interactions" value="103"/>
</dbReference>
<evidence type="ECO:0000256" key="1">
    <source>
        <dbReference type="ARBA" id="ARBA00003901"/>
    </source>
</evidence>
<keyword evidence="12" id="KW-0804">Transcription</keyword>
<dbReference type="EC" id="2.1.1.359" evidence="4"/>
<feature type="compositionally biased region" description="Pro residues" evidence="16">
    <location>
        <begin position="487"/>
        <end position="497"/>
    </location>
</feature>
<dbReference type="PROSITE" id="PS51215">
    <property type="entry name" value="AWS"/>
    <property type="match status" value="1"/>
</dbReference>
<dbReference type="InterPro" id="IPR050777">
    <property type="entry name" value="SET2_Histone-Lys_MeTrsfase"/>
</dbReference>
<evidence type="ECO:0000256" key="3">
    <source>
        <dbReference type="ARBA" id="ARBA00004286"/>
    </source>
</evidence>